<keyword evidence="1" id="KW-1133">Transmembrane helix</keyword>
<gene>
    <name evidence="2" type="ORF">MORIYA_0342</name>
</gene>
<name>A0A330LIY7_9GAMM</name>
<keyword evidence="1" id="KW-0812">Transmembrane</keyword>
<evidence type="ECO:0000313" key="2">
    <source>
        <dbReference type="EMBL" id="SQD76820.1"/>
    </source>
</evidence>
<accession>A0A330LIY7</accession>
<dbReference type="AlphaFoldDB" id="A0A330LIY7"/>
<evidence type="ECO:0000313" key="3">
    <source>
        <dbReference type="Proteomes" id="UP000250163"/>
    </source>
</evidence>
<reference evidence="3" key="1">
    <citation type="submission" date="2018-05" db="EMBL/GenBank/DDBJ databases">
        <authorList>
            <person name="Cea G.-C."/>
            <person name="William W."/>
        </authorList>
    </citation>
    <scope>NUCLEOTIDE SEQUENCE [LARGE SCALE GENOMIC DNA]</scope>
    <source>
        <strain evidence="3">DB21MT 5</strain>
    </source>
</reference>
<protein>
    <submittedName>
        <fullName evidence="2">Uncharacterized protein</fullName>
    </submittedName>
</protein>
<dbReference type="KEGG" id="mya:MORIYA_0342"/>
<evidence type="ECO:0000256" key="1">
    <source>
        <dbReference type="SAM" id="Phobius"/>
    </source>
</evidence>
<dbReference type="Proteomes" id="UP000250163">
    <property type="component" value="Chromosome MORIYA"/>
</dbReference>
<dbReference type="EMBL" id="LS483250">
    <property type="protein sequence ID" value="SQD76820.1"/>
    <property type="molecule type" value="Genomic_DNA"/>
</dbReference>
<organism evidence="2 3">
    <name type="scientific">Moritella yayanosii</name>
    <dbReference type="NCBI Taxonomy" id="69539"/>
    <lineage>
        <taxon>Bacteria</taxon>
        <taxon>Pseudomonadati</taxon>
        <taxon>Pseudomonadota</taxon>
        <taxon>Gammaproteobacteria</taxon>
        <taxon>Alteromonadales</taxon>
        <taxon>Moritellaceae</taxon>
        <taxon>Moritella</taxon>
    </lineage>
</organism>
<feature type="transmembrane region" description="Helical" evidence="1">
    <location>
        <begin position="12"/>
        <end position="30"/>
    </location>
</feature>
<keyword evidence="3" id="KW-1185">Reference proteome</keyword>
<keyword evidence="1" id="KW-0472">Membrane</keyword>
<sequence>MTNNPFHFYYEWFNPILCTYASPYLMLYGIHMERSILSLMLKQTGTDDANRYTKREPQR</sequence>
<proteinExistence type="predicted"/>